<proteinExistence type="inferred from homology"/>
<feature type="non-terminal residue" evidence="11">
    <location>
        <position position="1"/>
    </location>
</feature>
<evidence type="ECO:0000256" key="3">
    <source>
        <dbReference type="ARBA" id="ARBA00022676"/>
    </source>
</evidence>
<dbReference type="InterPro" id="IPR003406">
    <property type="entry name" value="Glyco_trans_14"/>
</dbReference>
<feature type="non-terminal residue" evidence="11">
    <location>
        <position position="403"/>
    </location>
</feature>
<evidence type="ECO:0000256" key="2">
    <source>
        <dbReference type="ARBA" id="ARBA00004922"/>
    </source>
</evidence>
<evidence type="ECO:0000256" key="4">
    <source>
        <dbReference type="ARBA" id="ARBA00022679"/>
    </source>
</evidence>
<keyword evidence="9" id="KW-0325">Glycoprotein</keyword>
<comment type="pathway">
    <text evidence="2">Protein modification; protein glycosylation.</text>
</comment>
<dbReference type="GO" id="GO:0000139">
    <property type="term" value="C:Golgi membrane"/>
    <property type="evidence" value="ECO:0007669"/>
    <property type="project" value="UniProtKB-SubCell"/>
</dbReference>
<keyword evidence="4 11" id="KW-0808">Transferase</keyword>
<evidence type="ECO:0000256" key="1">
    <source>
        <dbReference type="ARBA" id="ARBA00004323"/>
    </source>
</evidence>
<accession>A0A8J7NR72</accession>
<evidence type="ECO:0000256" key="8">
    <source>
        <dbReference type="ARBA" id="ARBA00023136"/>
    </source>
</evidence>
<keyword evidence="12" id="KW-1185">Reference proteome</keyword>
<dbReference type="PANTHER" id="PTHR19297">
    <property type="entry name" value="GLYCOSYLTRANSFERASE 14 FAMILY MEMBER"/>
    <property type="match status" value="1"/>
</dbReference>
<keyword evidence="6" id="KW-0735">Signal-anchor</keyword>
<sequence>MLRQLLNVRLLFIFTLCGLVTVLCYWGQTADDTRKPKKGEWSQESESLEKACNTIVRGSKQEAECSFLRPLHLNISCNKYIADNHFITKTLSSEEAAFPLAYIFTLHKEYETFERTFRAIYAPQNVYCIHIDEKSPVEYKMTVETLVNCFPNTFLSSKMEPVVYAGISRLQADVHCLKDLVSINVPWKYVLNLCGQDFPLKTNLEIIRHLKTYKNKNLTPGILDPAHTNYRTQSVFRERLDAHGSGVIRTSKIKSPPPHNLTIYFGTAYYALTQEFARFIVEDKRATDLLEWSQDTYSPDEHYWVTLNRLPDAPNSMPNAKWEGCTRAIMWSDQRGSVCHGRYQRQICIYGTGDLKWLSEHECMFANKFEVNAYPPTLECLELWLRKRALNQSEIAAHPNWYF</sequence>
<evidence type="ECO:0000256" key="9">
    <source>
        <dbReference type="ARBA" id="ARBA00023180"/>
    </source>
</evidence>
<dbReference type="EMBL" id="JAAWVO010024954">
    <property type="protein sequence ID" value="MBN3315841.1"/>
    <property type="molecule type" value="Genomic_DNA"/>
</dbReference>
<dbReference type="GO" id="GO:0008375">
    <property type="term" value="F:acetylglucosaminyltransferase activity"/>
    <property type="evidence" value="ECO:0007669"/>
    <property type="project" value="TreeGrafter"/>
</dbReference>
<organism evidence="11 12">
    <name type="scientific">Atractosteus spatula</name>
    <name type="common">Alligator gar</name>
    <name type="synonym">Lepisosteus spatula</name>
    <dbReference type="NCBI Taxonomy" id="7917"/>
    <lineage>
        <taxon>Eukaryota</taxon>
        <taxon>Metazoa</taxon>
        <taxon>Chordata</taxon>
        <taxon>Craniata</taxon>
        <taxon>Vertebrata</taxon>
        <taxon>Euteleostomi</taxon>
        <taxon>Actinopterygii</taxon>
        <taxon>Neopterygii</taxon>
        <taxon>Holostei</taxon>
        <taxon>Semionotiformes</taxon>
        <taxon>Lepisosteidae</taxon>
        <taxon>Atractosteus</taxon>
    </lineage>
</organism>
<comment type="subcellular location">
    <subcellularLocation>
        <location evidence="1">Golgi apparatus membrane</location>
        <topology evidence="1">Single-pass type II membrane protein</topology>
    </subcellularLocation>
</comment>
<keyword evidence="3" id="KW-0328">Glycosyltransferase</keyword>
<comment type="similarity">
    <text evidence="10">Belongs to the glycosyltransferase 14 family.</text>
</comment>
<evidence type="ECO:0000313" key="12">
    <source>
        <dbReference type="Proteomes" id="UP000736164"/>
    </source>
</evidence>
<keyword evidence="7" id="KW-1133">Transmembrane helix</keyword>
<dbReference type="GO" id="GO:0007179">
    <property type="term" value="P:transforming growth factor beta receptor signaling pathway"/>
    <property type="evidence" value="ECO:0007669"/>
    <property type="project" value="TreeGrafter"/>
</dbReference>
<evidence type="ECO:0000256" key="6">
    <source>
        <dbReference type="ARBA" id="ARBA00022968"/>
    </source>
</evidence>
<evidence type="ECO:0000256" key="7">
    <source>
        <dbReference type="ARBA" id="ARBA00022989"/>
    </source>
</evidence>
<reference evidence="11" key="1">
    <citation type="journal article" date="2021" name="Cell">
        <title>Tracing the genetic footprints of vertebrate landing in non-teleost ray-finned fishes.</title>
        <authorList>
            <person name="Bi X."/>
            <person name="Wang K."/>
            <person name="Yang L."/>
            <person name="Pan H."/>
            <person name="Jiang H."/>
            <person name="Wei Q."/>
            <person name="Fang M."/>
            <person name="Yu H."/>
            <person name="Zhu C."/>
            <person name="Cai Y."/>
            <person name="He Y."/>
            <person name="Gan X."/>
            <person name="Zeng H."/>
            <person name="Yu D."/>
            <person name="Zhu Y."/>
            <person name="Jiang H."/>
            <person name="Qiu Q."/>
            <person name="Yang H."/>
            <person name="Zhang Y.E."/>
            <person name="Wang W."/>
            <person name="Zhu M."/>
            <person name="He S."/>
            <person name="Zhang G."/>
        </authorList>
    </citation>
    <scope>NUCLEOTIDE SEQUENCE</scope>
    <source>
        <strain evidence="11">Allg_001</strain>
    </source>
</reference>
<evidence type="ECO:0000313" key="11">
    <source>
        <dbReference type="EMBL" id="MBN3315841.1"/>
    </source>
</evidence>
<evidence type="ECO:0000256" key="5">
    <source>
        <dbReference type="ARBA" id="ARBA00022692"/>
    </source>
</evidence>
<keyword evidence="5" id="KW-0812">Transmembrane</keyword>
<keyword evidence="8" id="KW-0472">Membrane</keyword>
<comment type="caution">
    <text evidence="11">The sequence shown here is derived from an EMBL/GenBank/DDBJ whole genome shotgun (WGS) entry which is preliminary data.</text>
</comment>
<name>A0A8J7NR72_ATRSP</name>
<gene>
    <name evidence="11" type="primary">Gcnt2</name>
    <name evidence="11" type="ORF">GTO95_0007702</name>
</gene>
<dbReference type="Proteomes" id="UP000736164">
    <property type="component" value="Unassembled WGS sequence"/>
</dbReference>
<evidence type="ECO:0000256" key="10">
    <source>
        <dbReference type="ARBA" id="ARBA00038150"/>
    </source>
</evidence>
<dbReference type="AlphaFoldDB" id="A0A8J7NR72"/>
<protein>
    <submittedName>
        <fullName evidence="11">GCNT2 transferase</fullName>
    </submittedName>
</protein>
<dbReference type="Pfam" id="PF02485">
    <property type="entry name" value="Branch"/>
    <property type="match status" value="1"/>
</dbReference>
<dbReference type="PANTHER" id="PTHR19297:SF183">
    <property type="entry name" value="N-ACETYLLACTOSAMINIDE BETA-1,6-N-ACETYLGLUCOSAMINYL-TRANSFERASE"/>
    <property type="match status" value="1"/>
</dbReference>